<dbReference type="InterPro" id="IPR032466">
    <property type="entry name" value="Metal_Hydrolase"/>
</dbReference>
<dbReference type="Proteomes" id="UP000233343">
    <property type="component" value="Unassembled WGS sequence"/>
</dbReference>
<sequence length="438" mass="48892">MKMKKALINCTVINGDMDREIEKDMIILINNQGIIEKIESRQNIMISKEYEQIDINHQYVMPGLINAHAHLFSDGNPTELSFSEETLNFGIKLLNTKLGKKFIYNRMKKNALVAFQSGITTMRSVGEFFYQDVKLRDDIQNEKVIGPDLSVSGFFISATGGHGAPYLALETDGPWDGVKNVRKNVRQGVDWIKICVTGGVTDAKTIGEAGRIQLTEEEVFAICKEAHKIGMMVAAHVESSEGVRIALKGGVDSIEHGAPMDEDIISLYKQNPNALRGYTSLIPTFQAAYPYALLDRSQTNINDVLFENAKIVYEDMLISFQQAIKNNISVGVGNDAAMAYVSHYDLWRELDHMIRFGGITEKKAIHLVTKSNAEILGVDKQIGTIDEGKRANLLILPNNPIENIKNLSKLSMVIKNGVLFEDLIIKKNERLDFALDLI</sequence>
<gene>
    <name evidence="2" type="ORF">CWS20_11635</name>
</gene>
<accession>A0A2N0ZH41</accession>
<keyword evidence="2" id="KW-0378">Hydrolase</keyword>
<keyword evidence="3" id="KW-1185">Reference proteome</keyword>
<dbReference type="SUPFAM" id="SSF51556">
    <property type="entry name" value="Metallo-dependent hydrolases"/>
    <property type="match status" value="1"/>
</dbReference>
<dbReference type="Gene3D" id="1.20.58.520">
    <property type="entry name" value="Amidohydrolase"/>
    <property type="match status" value="1"/>
</dbReference>
<dbReference type="PANTHER" id="PTHR43135:SF3">
    <property type="entry name" value="ALPHA-D-RIBOSE 1-METHYLPHOSPHONATE 5-TRIPHOSPHATE DIPHOSPHATASE"/>
    <property type="match status" value="1"/>
</dbReference>
<dbReference type="InterPro" id="IPR011059">
    <property type="entry name" value="Metal-dep_hydrolase_composite"/>
</dbReference>
<name>A0A2N0ZH41_9BACI</name>
<dbReference type="RefSeq" id="WP_066193234.1">
    <property type="nucleotide sequence ID" value="NZ_JAMAUX010000001.1"/>
</dbReference>
<dbReference type="CDD" id="cd01299">
    <property type="entry name" value="Met_dep_hydrolase_A"/>
    <property type="match status" value="1"/>
</dbReference>
<evidence type="ECO:0000313" key="3">
    <source>
        <dbReference type="Proteomes" id="UP000233343"/>
    </source>
</evidence>
<dbReference type="PANTHER" id="PTHR43135">
    <property type="entry name" value="ALPHA-D-RIBOSE 1-METHYLPHOSPHONATE 5-TRIPHOSPHATE DIPHOSPHATASE"/>
    <property type="match status" value="1"/>
</dbReference>
<organism evidence="2 3">
    <name type="scientific">Cytobacillus horneckiae</name>
    <dbReference type="NCBI Taxonomy" id="549687"/>
    <lineage>
        <taxon>Bacteria</taxon>
        <taxon>Bacillati</taxon>
        <taxon>Bacillota</taxon>
        <taxon>Bacilli</taxon>
        <taxon>Bacillales</taxon>
        <taxon>Bacillaceae</taxon>
        <taxon>Cytobacillus</taxon>
    </lineage>
</organism>
<dbReference type="EMBL" id="PISD01000023">
    <property type="protein sequence ID" value="PKG28816.1"/>
    <property type="molecule type" value="Genomic_DNA"/>
</dbReference>
<proteinExistence type="predicted"/>
<dbReference type="Gene3D" id="3.40.50.10910">
    <property type="entry name" value="Amidohydrolase"/>
    <property type="match status" value="1"/>
</dbReference>
<dbReference type="GO" id="GO:0016810">
    <property type="term" value="F:hydrolase activity, acting on carbon-nitrogen (but not peptide) bonds"/>
    <property type="evidence" value="ECO:0007669"/>
    <property type="project" value="InterPro"/>
</dbReference>
<evidence type="ECO:0000259" key="1">
    <source>
        <dbReference type="Pfam" id="PF01979"/>
    </source>
</evidence>
<dbReference type="InterPro" id="IPR006680">
    <property type="entry name" value="Amidohydro-rel"/>
</dbReference>
<feature type="domain" description="Amidohydrolase-related" evidence="1">
    <location>
        <begin position="59"/>
        <end position="418"/>
    </location>
</feature>
<protein>
    <submittedName>
        <fullName evidence="2">Amidohydrolase family protein</fullName>
    </submittedName>
</protein>
<dbReference type="AlphaFoldDB" id="A0A2N0ZH41"/>
<dbReference type="InterPro" id="IPR051781">
    <property type="entry name" value="Metallo-dep_Hydrolase"/>
</dbReference>
<dbReference type="Gene3D" id="2.30.40.10">
    <property type="entry name" value="Urease, subunit C, domain 1"/>
    <property type="match status" value="1"/>
</dbReference>
<dbReference type="InterPro" id="IPR057744">
    <property type="entry name" value="OTAase-like"/>
</dbReference>
<dbReference type="Pfam" id="PF01979">
    <property type="entry name" value="Amidohydro_1"/>
    <property type="match status" value="1"/>
</dbReference>
<evidence type="ECO:0000313" key="2">
    <source>
        <dbReference type="EMBL" id="PKG28816.1"/>
    </source>
</evidence>
<reference evidence="2 3" key="1">
    <citation type="journal article" date="2010" name="Int. J. Syst. Evol. Microbiol.">
        <title>Bacillus horneckiae sp. nov., isolated from a spacecraft-assembly clean room.</title>
        <authorList>
            <person name="Vaishampayan P."/>
            <person name="Probst A."/>
            <person name="Krishnamurthi S."/>
            <person name="Ghosh S."/>
            <person name="Osman S."/>
            <person name="McDowall A."/>
            <person name="Ruckmani A."/>
            <person name="Mayilraj S."/>
            <person name="Venkateswaran K."/>
        </authorList>
    </citation>
    <scope>NUCLEOTIDE SEQUENCE [LARGE SCALE GENOMIC DNA]</scope>
    <source>
        <strain evidence="3">1PO1SC</strain>
    </source>
</reference>
<comment type="caution">
    <text evidence="2">The sequence shown here is derived from an EMBL/GenBank/DDBJ whole genome shotgun (WGS) entry which is preliminary data.</text>
</comment>
<dbReference type="SUPFAM" id="SSF51338">
    <property type="entry name" value="Composite domain of metallo-dependent hydrolases"/>
    <property type="match status" value="1"/>
</dbReference>